<dbReference type="PANTHER" id="PTHR10961">
    <property type="entry name" value="PEROXISOMAL SARCOSINE OXIDASE"/>
    <property type="match status" value="1"/>
</dbReference>
<reference evidence="8 9" key="1">
    <citation type="submission" date="2015-01" db="EMBL/GenBank/DDBJ databases">
        <title>The Genome Sequence of Fonsecaea multimorphosa CBS 102226.</title>
        <authorList>
            <consortium name="The Broad Institute Genomics Platform"/>
            <person name="Cuomo C."/>
            <person name="de Hoog S."/>
            <person name="Gorbushina A."/>
            <person name="Stielow B."/>
            <person name="Teixiera M."/>
            <person name="Abouelleil A."/>
            <person name="Chapman S.B."/>
            <person name="Priest M."/>
            <person name="Young S.K."/>
            <person name="Wortman J."/>
            <person name="Nusbaum C."/>
            <person name="Birren B."/>
        </authorList>
    </citation>
    <scope>NUCLEOTIDE SEQUENCE [LARGE SCALE GENOMIC DNA]</scope>
    <source>
        <strain evidence="8 9">CBS 102226</strain>
    </source>
</reference>
<evidence type="ECO:0000256" key="1">
    <source>
        <dbReference type="ARBA" id="ARBA00001974"/>
    </source>
</evidence>
<keyword evidence="6" id="KW-1133">Transmembrane helix</keyword>
<dbReference type="Gene3D" id="3.30.9.10">
    <property type="entry name" value="D-Amino Acid Oxidase, subunit A, domain 2"/>
    <property type="match status" value="1"/>
</dbReference>
<evidence type="ECO:0000313" key="9">
    <source>
        <dbReference type="Proteomes" id="UP000053411"/>
    </source>
</evidence>
<organism evidence="8 9">
    <name type="scientific">Fonsecaea multimorphosa CBS 102226</name>
    <dbReference type="NCBI Taxonomy" id="1442371"/>
    <lineage>
        <taxon>Eukaryota</taxon>
        <taxon>Fungi</taxon>
        <taxon>Dikarya</taxon>
        <taxon>Ascomycota</taxon>
        <taxon>Pezizomycotina</taxon>
        <taxon>Eurotiomycetes</taxon>
        <taxon>Chaetothyriomycetidae</taxon>
        <taxon>Chaetothyriales</taxon>
        <taxon>Herpotrichiellaceae</taxon>
        <taxon>Fonsecaea</taxon>
    </lineage>
</organism>
<dbReference type="GeneID" id="27711344"/>
<evidence type="ECO:0000256" key="6">
    <source>
        <dbReference type="SAM" id="Phobius"/>
    </source>
</evidence>
<feature type="transmembrane region" description="Helical" evidence="6">
    <location>
        <begin position="7"/>
        <end position="25"/>
    </location>
</feature>
<keyword evidence="6" id="KW-0472">Membrane</keyword>
<dbReference type="AlphaFoldDB" id="A0A0D2JXL7"/>
<sequence>MASGKQSYLIVGAGVFGVSTAYHLIKKYPDASVTLVDRDAFDAESRVAASWDWNKVVRADYDDIVYCQLALEAQDIFETDPLWQPYFHKTGIFWTCRSNYAQEVIDNYKKLGRTADLRAVSVDEARKLYGGLFEDADYNGVQEVLVNRTSGWAAAGDALRAVTRKAIELGVKYVTAEVATLQLDSRGRCYGVKTKKGESLTASHIILCTGAYTPKLLELSAATTGLKDLRTEGRIVAGGITTGMTKLDDQSYKRFAAMPVGVQGYTAQIGPFIGSLPPTKDREIKWWGQTIFKNTHEVLPGRHLSAPPAAPDYAQWNVSKKLKEDIDYANKVFYGKNGASWTMEKHRICWDAFTTSSDFIISPHPAAQGLYLATCGSFHGYKFFPVLGKYVLQMLEGSLEPKLVEKWAWDRERPDPSLNPDWPRWEMRDFVDAVRTSKL</sequence>
<keyword evidence="4" id="KW-0274">FAD</keyword>
<dbReference type="InterPro" id="IPR006076">
    <property type="entry name" value="FAD-dep_OxRdtase"/>
</dbReference>
<evidence type="ECO:0000259" key="7">
    <source>
        <dbReference type="Pfam" id="PF01266"/>
    </source>
</evidence>
<dbReference type="GO" id="GO:0050660">
    <property type="term" value="F:flavin adenine dinucleotide binding"/>
    <property type="evidence" value="ECO:0007669"/>
    <property type="project" value="InterPro"/>
</dbReference>
<keyword evidence="9" id="KW-1185">Reference proteome</keyword>
<feature type="domain" description="FAD dependent oxidoreductase" evidence="7">
    <location>
        <begin position="8"/>
        <end position="393"/>
    </location>
</feature>
<dbReference type="PANTHER" id="PTHR10961:SF37">
    <property type="entry name" value="FAD DEPENDENT OXIDOREDUCTASE DOMAIN-CONTAINING PROTEIN"/>
    <property type="match status" value="1"/>
</dbReference>
<name>A0A0D2JXL7_9EURO</name>
<protein>
    <recommendedName>
        <fullName evidence="7">FAD dependent oxidoreductase domain-containing protein</fullName>
    </recommendedName>
</protein>
<evidence type="ECO:0000256" key="5">
    <source>
        <dbReference type="ARBA" id="ARBA00023002"/>
    </source>
</evidence>
<dbReference type="STRING" id="1442371.A0A0D2JXL7"/>
<dbReference type="InterPro" id="IPR045170">
    <property type="entry name" value="MTOX"/>
</dbReference>
<dbReference type="VEuPathDB" id="FungiDB:Z520_05598"/>
<dbReference type="Pfam" id="PF01266">
    <property type="entry name" value="DAO"/>
    <property type="match status" value="1"/>
</dbReference>
<comment type="cofactor">
    <cofactor evidence="1">
        <name>FAD</name>
        <dbReference type="ChEBI" id="CHEBI:57692"/>
    </cofactor>
</comment>
<evidence type="ECO:0000256" key="2">
    <source>
        <dbReference type="ARBA" id="ARBA00010989"/>
    </source>
</evidence>
<dbReference type="GO" id="GO:0008115">
    <property type="term" value="F:sarcosine oxidase activity"/>
    <property type="evidence" value="ECO:0007669"/>
    <property type="project" value="TreeGrafter"/>
</dbReference>
<dbReference type="EMBL" id="KN848071">
    <property type="protein sequence ID" value="KIX98297.1"/>
    <property type="molecule type" value="Genomic_DNA"/>
</dbReference>
<dbReference type="Proteomes" id="UP000053411">
    <property type="component" value="Unassembled WGS sequence"/>
</dbReference>
<evidence type="ECO:0000256" key="3">
    <source>
        <dbReference type="ARBA" id="ARBA00022630"/>
    </source>
</evidence>
<evidence type="ECO:0000313" key="8">
    <source>
        <dbReference type="EMBL" id="KIX98297.1"/>
    </source>
</evidence>
<accession>A0A0D2JXL7</accession>
<comment type="similarity">
    <text evidence="2">Belongs to the MSOX/MTOX family.</text>
</comment>
<dbReference type="GO" id="GO:0051698">
    <property type="term" value="F:saccharopine oxidase activity"/>
    <property type="evidence" value="ECO:0007669"/>
    <property type="project" value="TreeGrafter"/>
</dbReference>
<dbReference type="OrthoDB" id="2219495at2759"/>
<dbReference type="RefSeq" id="XP_016632420.1">
    <property type="nucleotide sequence ID" value="XM_016776101.1"/>
</dbReference>
<evidence type="ECO:0000256" key="4">
    <source>
        <dbReference type="ARBA" id="ARBA00022827"/>
    </source>
</evidence>
<keyword evidence="5" id="KW-0560">Oxidoreductase</keyword>
<keyword evidence="6" id="KW-0812">Transmembrane</keyword>
<keyword evidence="3" id="KW-0285">Flavoprotein</keyword>
<dbReference type="InterPro" id="IPR036188">
    <property type="entry name" value="FAD/NAD-bd_sf"/>
</dbReference>
<dbReference type="Gene3D" id="3.50.50.60">
    <property type="entry name" value="FAD/NAD(P)-binding domain"/>
    <property type="match status" value="1"/>
</dbReference>
<dbReference type="SUPFAM" id="SSF51905">
    <property type="entry name" value="FAD/NAD(P)-binding domain"/>
    <property type="match status" value="1"/>
</dbReference>
<gene>
    <name evidence="8" type="ORF">Z520_05598</name>
</gene>
<proteinExistence type="inferred from homology"/>